<dbReference type="GO" id="GO:0020037">
    <property type="term" value="F:heme binding"/>
    <property type="evidence" value="ECO:0007669"/>
    <property type="project" value="InterPro"/>
</dbReference>
<organism evidence="5 6">
    <name type="scientific">Hymenobacter lutimineralis</name>
    <dbReference type="NCBI Taxonomy" id="2606448"/>
    <lineage>
        <taxon>Bacteria</taxon>
        <taxon>Pseudomonadati</taxon>
        <taxon>Bacteroidota</taxon>
        <taxon>Cytophagia</taxon>
        <taxon>Cytophagales</taxon>
        <taxon>Hymenobacteraceae</taxon>
        <taxon>Hymenobacter</taxon>
    </lineage>
</organism>
<name>A0A5D6UUZ3_9BACT</name>
<comment type="caution">
    <text evidence="5">The sequence shown here is derived from an EMBL/GenBank/DDBJ whole genome shotgun (WGS) entry which is preliminary data.</text>
</comment>
<gene>
    <name evidence="5" type="ORF">FY528_16745</name>
</gene>
<dbReference type="EMBL" id="VTHL01000020">
    <property type="protein sequence ID" value="TYZ06920.1"/>
    <property type="molecule type" value="Genomic_DNA"/>
</dbReference>
<keyword evidence="4" id="KW-0408">Iron</keyword>
<dbReference type="InterPro" id="IPR009050">
    <property type="entry name" value="Globin-like_sf"/>
</dbReference>
<keyword evidence="3" id="KW-0479">Metal-binding</keyword>
<dbReference type="CDD" id="cd08916">
    <property type="entry name" value="TrHb3_P"/>
    <property type="match status" value="1"/>
</dbReference>
<evidence type="ECO:0000256" key="2">
    <source>
        <dbReference type="ARBA" id="ARBA00022617"/>
    </source>
</evidence>
<dbReference type="SUPFAM" id="SSF46458">
    <property type="entry name" value="Globin-like"/>
    <property type="match status" value="1"/>
</dbReference>
<evidence type="ECO:0000256" key="1">
    <source>
        <dbReference type="ARBA" id="ARBA00022448"/>
    </source>
</evidence>
<protein>
    <submittedName>
        <fullName evidence="5">Group III truncated hemoglobin</fullName>
    </submittedName>
</protein>
<dbReference type="AlphaFoldDB" id="A0A5D6UUZ3"/>
<accession>A0A5D6UUZ3</accession>
<keyword evidence="1" id="KW-0813">Transport</keyword>
<dbReference type="InterPro" id="IPR001486">
    <property type="entry name" value="Hemoglobin_trunc"/>
</dbReference>
<evidence type="ECO:0000313" key="5">
    <source>
        <dbReference type="EMBL" id="TYZ06920.1"/>
    </source>
</evidence>
<sequence>MPPFRPDIHTEADVKTLVDAFYDKVNADPLLAPIFNDFARVNWEAHMPQMYDFWSGLLLHTSRYRGRPFLKHIPLPIAGEHFQRWLELFFATVDELFAGPVAAEAKLRAQNIAHVFESRLRPNPLSLL</sequence>
<dbReference type="Gene3D" id="1.10.490.10">
    <property type="entry name" value="Globins"/>
    <property type="match status" value="1"/>
</dbReference>
<dbReference type="InterPro" id="IPR012292">
    <property type="entry name" value="Globin/Proto"/>
</dbReference>
<dbReference type="RefSeq" id="WP_149072174.1">
    <property type="nucleotide sequence ID" value="NZ_VTHL01000020.1"/>
</dbReference>
<keyword evidence="2" id="KW-0349">Heme</keyword>
<proteinExistence type="predicted"/>
<keyword evidence="6" id="KW-1185">Reference proteome</keyword>
<dbReference type="GO" id="GO:0019825">
    <property type="term" value="F:oxygen binding"/>
    <property type="evidence" value="ECO:0007669"/>
    <property type="project" value="InterPro"/>
</dbReference>
<evidence type="ECO:0000256" key="3">
    <source>
        <dbReference type="ARBA" id="ARBA00022723"/>
    </source>
</evidence>
<reference evidence="5 6" key="1">
    <citation type="submission" date="2019-08" db="EMBL/GenBank/DDBJ databases">
        <authorList>
            <person name="Seo M.-J."/>
        </authorList>
    </citation>
    <scope>NUCLEOTIDE SEQUENCE [LARGE SCALE GENOMIC DNA]</scope>
    <source>
        <strain evidence="5 6">KIGAM108</strain>
    </source>
</reference>
<evidence type="ECO:0000313" key="6">
    <source>
        <dbReference type="Proteomes" id="UP000322791"/>
    </source>
</evidence>
<dbReference type="GO" id="GO:0046872">
    <property type="term" value="F:metal ion binding"/>
    <property type="evidence" value="ECO:0007669"/>
    <property type="project" value="UniProtKB-KW"/>
</dbReference>
<evidence type="ECO:0000256" key="4">
    <source>
        <dbReference type="ARBA" id="ARBA00023004"/>
    </source>
</evidence>
<dbReference type="Pfam" id="PF01152">
    <property type="entry name" value="Bac_globin"/>
    <property type="match status" value="1"/>
</dbReference>
<dbReference type="Proteomes" id="UP000322791">
    <property type="component" value="Unassembled WGS sequence"/>
</dbReference>